<organism evidence="1">
    <name type="scientific">Spongospora subterranea</name>
    <dbReference type="NCBI Taxonomy" id="70186"/>
    <lineage>
        <taxon>Eukaryota</taxon>
        <taxon>Sar</taxon>
        <taxon>Rhizaria</taxon>
        <taxon>Endomyxa</taxon>
        <taxon>Phytomyxea</taxon>
        <taxon>Plasmodiophorida</taxon>
        <taxon>Plasmodiophoridae</taxon>
        <taxon>Spongospora</taxon>
    </lineage>
</organism>
<name>A0A0H5QQL7_9EUKA</name>
<dbReference type="InterPro" id="IPR015943">
    <property type="entry name" value="WD40/YVTN_repeat-like_dom_sf"/>
</dbReference>
<evidence type="ECO:0008006" key="2">
    <source>
        <dbReference type="Google" id="ProtNLM"/>
    </source>
</evidence>
<dbReference type="SUPFAM" id="SSF50978">
    <property type="entry name" value="WD40 repeat-like"/>
    <property type="match status" value="1"/>
</dbReference>
<dbReference type="InterPro" id="IPR036322">
    <property type="entry name" value="WD40_repeat_dom_sf"/>
</dbReference>
<accession>A0A0H5QQL7</accession>
<feature type="non-terminal residue" evidence="1">
    <location>
        <position position="276"/>
    </location>
</feature>
<dbReference type="EMBL" id="HACM01003881">
    <property type="protein sequence ID" value="CRZ04323.1"/>
    <property type="molecule type" value="Transcribed_RNA"/>
</dbReference>
<proteinExistence type="predicted"/>
<protein>
    <recommendedName>
        <fullName evidence="2">Anaphase-promoting complex subunit 4 WD40 domain-containing protein</fullName>
    </recommendedName>
</protein>
<dbReference type="AlphaFoldDB" id="A0A0H5QQL7"/>
<sequence length="276" mass="30239">MRTYRQLQSFPSSTLNPSVVVARRRLIIAGNTSTASLYDLLGQESLPPARDHCSTVPTSGPQPKPIRRTSGTILYCREASRFLSTAGRALLVWDATDGRLVLKNSNLCRTNITSSCLKSIHFMFVGDDSGYVHLVDYRSCRAVHRFADQHEHGPISWLSYRALCDTITSIAMGDDQCLSTVEVNVDGSRRRPHRLRFSTSFPLLSVITDQRDDILIAFGAASDRVAIATTTSSVRQEMALSGGMTIVKIMLIANGTLLASAADDGLICLWRTDSVG</sequence>
<evidence type="ECO:0000313" key="1">
    <source>
        <dbReference type="EMBL" id="CRZ04323.1"/>
    </source>
</evidence>
<dbReference type="Gene3D" id="2.130.10.10">
    <property type="entry name" value="YVTN repeat-like/Quinoprotein amine dehydrogenase"/>
    <property type="match status" value="1"/>
</dbReference>
<reference evidence="1" key="1">
    <citation type="submission" date="2015-04" db="EMBL/GenBank/DDBJ databases">
        <title>The genome sequence of the plant pathogenic Rhizarian Plasmodiophora brassicae reveals insights in its biotrophic life cycle and the origin of chitin synthesis.</title>
        <authorList>
            <person name="Schwelm A."/>
            <person name="Fogelqvist J."/>
            <person name="Knaust A."/>
            <person name="Julke S."/>
            <person name="Lilja T."/>
            <person name="Dhandapani V."/>
            <person name="Bonilla-Rosso G."/>
            <person name="Karlsson M."/>
            <person name="Shevchenko A."/>
            <person name="Choi S.R."/>
            <person name="Kim H.G."/>
            <person name="Park J.Y."/>
            <person name="Lim Y.P."/>
            <person name="Ludwig-Muller J."/>
            <person name="Dixelius C."/>
        </authorList>
    </citation>
    <scope>NUCLEOTIDE SEQUENCE</scope>
    <source>
        <tissue evidence="1">Potato root galls</tissue>
    </source>
</reference>